<reference evidence="2" key="1">
    <citation type="submission" date="2017-09" db="EMBL/GenBank/DDBJ databases">
        <title>Polyketide synthases of a Diaporthe helianthi virulent isolate.</title>
        <authorList>
            <person name="Baroncelli R."/>
        </authorList>
    </citation>
    <scope>NUCLEOTIDE SEQUENCE [LARGE SCALE GENOMIC DNA]</scope>
    <source>
        <strain evidence="2">7/96</strain>
    </source>
</reference>
<sequence length="153" mass="14347">QAIIQARNCNATICDDQIFQDDYTNCLQCAGADNEDIWRYYGDSLSGPASSCGLATEPLAGEQDDVGAAVAASNSTAGCEAAAAGSGSSPASASPSATGASASPSSSASGSGSGSAASASGTASAASNAGPTAAAGFAAYGAIAVGALYGMGL</sequence>
<dbReference type="EMBL" id="MAVT02001267">
    <property type="protein sequence ID" value="POS71434.1"/>
    <property type="molecule type" value="Genomic_DNA"/>
</dbReference>
<comment type="caution">
    <text evidence="2">The sequence shown here is derived from an EMBL/GenBank/DDBJ whole genome shotgun (WGS) entry which is preliminary data.</text>
</comment>
<dbReference type="InParanoid" id="A0A2P5HMG0"/>
<organism evidence="2 3">
    <name type="scientific">Diaporthe helianthi</name>
    <dbReference type="NCBI Taxonomy" id="158607"/>
    <lineage>
        <taxon>Eukaryota</taxon>
        <taxon>Fungi</taxon>
        <taxon>Dikarya</taxon>
        <taxon>Ascomycota</taxon>
        <taxon>Pezizomycotina</taxon>
        <taxon>Sordariomycetes</taxon>
        <taxon>Sordariomycetidae</taxon>
        <taxon>Diaporthales</taxon>
        <taxon>Diaporthaceae</taxon>
        <taxon>Diaporthe</taxon>
    </lineage>
</organism>
<dbReference type="STRING" id="158607.A0A2P5HMG0"/>
<dbReference type="AlphaFoldDB" id="A0A2P5HMG0"/>
<feature type="region of interest" description="Disordered" evidence="1">
    <location>
        <begin position="80"/>
        <end position="129"/>
    </location>
</feature>
<name>A0A2P5HMG0_DIAHE</name>
<gene>
    <name evidence="2" type="ORF">DHEL01_v210170</name>
</gene>
<evidence type="ECO:0000313" key="2">
    <source>
        <dbReference type="EMBL" id="POS71434.1"/>
    </source>
</evidence>
<feature type="non-terminal residue" evidence="2">
    <location>
        <position position="1"/>
    </location>
</feature>
<protein>
    <submittedName>
        <fullName evidence="2">Uncharacterized protein</fullName>
    </submittedName>
</protein>
<dbReference type="OrthoDB" id="4160690at2759"/>
<accession>A0A2P5HMG0</accession>
<evidence type="ECO:0000313" key="3">
    <source>
        <dbReference type="Proteomes" id="UP000094444"/>
    </source>
</evidence>
<evidence type="ECO:0000256" key="1">
    <source>
        <dbReference type="SAM" id="MobiDB-lite"/>
    </source>
</evidence>
<dbReference type="Proteomes" id="UP000094444">
    <property type="component" value="Unassembled WGS sequence"/>
</dbReference>
<proteinExistence type="predicted"/>
<keyword evidence="3" id="KW-1185">Reference proteome</keyword>